<organism evidence="2 3">
    <name type="scientific">Blautia pseudococcoides</name>
    <dbReference type="NCBI Taxonomy" id="1796616"/>
    <lineage>
        <taxon>Bacteria</taxon>
        <taxon>Bacillati</taxon>
        <taxon>Bacillota</taxon>
        <taxon>Clostridia</taxon>
        <taxon>Lachnospirales</taxon>
        <taxon>Lachnospiraceae</taxon>
        <taxon>Blautia</taxon>
    </lineage>
</organism>
<sequence length="165" mass="19250">MEKDKTIFDFLGNVFCMYGITTALLILFALLFGESAKKISGMFWLGNEGIPLDVLAEFLLTSFLITGIQYLFFSEKVFRHMSVNWRTICMLGSILIVTSLAIWRFAWFPINMWQPWVCFLLSFLISVAVSIGVMYLKTKDEDRRLKEGLERMQEKWKEEETGEEE</sequence>
<dbReference type="AlphaFoldDB" id="A0A1C7IBQ6"/>
<dbReference type="RefSeq" id="WP_065542119.1">
    <property type="nucleotide sequence ID" value="NZ_CP015405.2"/>
</dbReference>
<dbReference type="OrthoDB" id="1655781at2"/>
<evidence type="ECO:0000256" key="1">
    <source>
        <dbReference type="SAM" id="Phobius"/>
    </source>
</evidence>
<evidence type="ECO:0008006" key="4">
    <source>
        <dbReference type="Google" id="ProtNLM"/>
    </source>
</evidence>
<dbReference type="STRING" id="1796616.A4V09_09290"/>
<keyword evidence="1" id="KW-0812">Transmembrane</keyword>
<proteinExistence type="predicted"/>
<keyword evidence="1" id="KW-0472">Membrane</keyword>
<dbReference type="Proteomes" id="UP000092574">
    <property type="component" value="Chromosome"/>
</dbReference>
<feature type="transmembrane region" description="Helical" evidence="1">
    <location>
        <begin position="113"/>
        <end position="136"/>
    </location>
</feature>
<gene>
    <name evidence="2" type="ORF">A4V09_09290</name>
</gene>
<protein>
    <recommendedName>
        <fullName evidence="4">DUF3021 family protein</fullName>
    </recommendedName>
</protein>
<feature type="transmembrane region" description="Helical" evidence="1">
    <location>
        <begin position="52"/>
        <end position="73"/>
    </location>
</feature>
<evidence type="ECO:0000313" key="3">
    <source>
        <dbReference type="Proteomes" id="UP000092574"/>
    </source>
</evidence>
<keyword evidence="3" id="KW-1185">Reference proteome</keyword>
<dbReference type="EMBL" id="CP015405">
    <property type="protein sequence ID" value="ANU75939.1"/>
    <property type="molecule type" value="Genomic_DNA"/>
</dbReference>
<reference evidence="2" key="1">
    <citation type="submission" date="2017-04" db="EMBL/GenBank/DDBJ databases">
        <title>Complete Genome Sequences of Twelve Strains of a Stable Defined Moderately Diverse Mouse Microbiota 2 (sDMDMm2).</title>
        <authorList>
            <person name="Uchimura Y."/>
            <person name="Wyss M."/>
            <person name="Brugiroux S."/>
            <person name="Limenitakis J.P."/>
            <person name="Stecher B."/>
            <person name="McCoy K.D."/>
            <person name="Macpherson A.J."/>
        </authorList>
    </citation>
    <scope>NUCLEOTIDE SEQUENCE</scope>
    <source>
        <strain evidence="2">YL58</strain>
    </source>
</reference>
<name>A0A1C7IBQ6_9FIRM</name>
<feature type="transmembrane region" description="Helical" evidence="1">
    <location>
        <begin position="85"/>
        <end position="107"/>
    </location>
</feature>
<keyword evidence="1" id="KW-1133">Transmembrane helix</keyword>
<dbReference type="KEGG" id="byl:A4V09_09290"/>
<feature type="transmembrane region" description="Helical" evidence="1">
    <location>
        <begin position="7"/>
        <end position="32"/>
    </location>
</feature>
<accession>A0A1C7IBQ6</accession>
<evidence type="ECO:0000313" key="2">
    <source>
        <dbReference type="EMBL" id="ANU75939.1"/>
    </source>
</evidence>